<sequence>MTTGTGTAAIAKDLAPNGTLRASINLGNPVLAQGTPAAPAGITVDLAREIGARLKLPVELLCFDAARKSYEAMAEGRADICFLAVEPAREAEVAFTAPYVVIEGVYAVPRDSDLTTVADVDRPGVRIGVKRGSAYDLFLSRTLRHASVVRGEEGVEVFRTEGLEVAAGIRQPMTEFVTRHPELRLIEDRFTQIRQAVGTTTTRRPETVRFLRDLVEELKTNGFVTDALRRAHQSQTLVAPPA</sequence>
<dbReference type="InterPro" id="IPR001638">
    <property type="entry name" value="Solute-binding_3/MltF_N"/>
</dbReference>
<name>A0AB39RAQ9_9ACTN</name>
<gene>
    <name evidence="3" type="ORF">AB5J53_16705</name>
</gene>
<accession>A0AB39RAQ9</accession>
<evidence type="ECO:0000259" key="2">
    <source>
        <dbReference type="SMART" id="SM00062"/>
    </source>
</evidence>
<evidence type="ECO:0000256" key="1">
    <source>
        <dbReference type="ARBA" id="ARBA00022729"/>
    </source>
</evidence>
<protein>
    <submittedName>
        <fullName evidence="3">Transporter substrate-binding domain-containing protein</fullName>
    </submittedName>
</protein>
<feature type="domain" description="Solute-binding protein family 3/N-terminal" evidence="2">
    <location>
        <begin position="19"/>
        <end position="226"/>
    </location>
</feature>
<dbReference type="AlphaFoldDB" id="A0AB39RAQ9"/>
<dbReference type="PANTHER" id="PTHR35936">
    <property type="entry name" value="MEMBRANE-BOUND LYTIC MUREIN TRANSGLYCOSYLASE F"/>
    <property type="match status" value="1"/>
</dbReference>
<evidence type="ECO:0000313" key="3">
    <source>
        <dbReference type="EMBL" id="XDQ53187.1"/>
    </source>
</evidence>
<dbReference type="Pfam" id="PF00497">
    <property type="entry name" value="SBP_bac_3"/>
    <property type="match status" value="1"/>
</dbReference>
<dbReference type="RefSeq" id="WP_369246449.1">
    <property type="nucleotide sequence ID" value="NZ_CP163443.1"/>
</dbReference>
<dbReference type="Gene3D" id="3.40.190.10">
    <property type="entry name" value="Periplasmic binding protein-like II"/>
    <property type="match status" value="2"/>
</dbReference>
<keyword evidence="1" id="KW-0732">Signal</keyword>
<organism evidence="3">
    <name type="scientific">Streptomyces sp. R41</name>
    <dbReference type="NCBI Taxonomy" id="3238632"/>
    <lineage>
        <taxon>Bacteria</taxon>
        <taxon>Bacillati</taxon>
        <taxon>Actinomycetota</taxon>
        <taxon>Actinomycetes</taxon>
        <taxon>Kitasatosporales</taxon>
        <taxon>Streptomycetaceae</taxon>
        <taxon>Streptomyces</taxon>
    </lineage>
</organism>
<dbReference type="SMART" id="SM00062">
    <property type="entry name" value="PBPb"/>
    <property type="match status" value="1"/>
</dbReference>
<reference evidence="3" key="1">
    <citation type="submission" date="2024-07" db="EMBL/GenBank/DDBJ databases">
        <authorList>
            <person name="Yu S.T."/>
        </authorList>
    </citation>
    <scope>NUCLEOTIDE SEQUENCE</scope>
    <source>
        <strain evidence="3">R41</strain>
    </source>
</reference>
<dbReference type="SUPFAM" id="SSF53850">
    <property type="entry name" value="Periplasmic binding protein-like II"/>
    <property type="match status" value="1"/>
</dbReference>
<proteinExistence type="predicted"/>
<dbReference type="PANTHER" id="PTHR35936:SF17">
    <property type="entry name" value="ARGININE-BINDING EXTRACELLULAR PROTEIN ARTP"/>
    <property type="match status" value="1"/>
</dbReference>
<dbReference type="EMBL" id="CP163443">
    <property type="protein sequence ID" value="XDQ53187.1"/>
    <property type="molecule type" value="Genomic_DNA"/>
</dbReference>